<dbReference type="EMBL" id="KZ084098">
    <property type="protein sequence ID" value="OSD04029.1"/>
    <property type="molecule type" value="Genomic_DNA"/>
</dbReference>
<feature type="compositionally biased region" description="Basic and acidic residues" evidence="2">
    <location>
        <begin position="457"/>
        <end position="481"/>
    </location>
</feature>
<feature type="compositionally biased region" description="Polar residues" evidence="2">
    <location>
        <begin position="421"/>
        <end position="434"/>
    </location>
</feature>
<evidence type="ECO:0000256" key="2">
    <source>
        <dbReference type="SAM" id="MobiDB-lite"/>
    </source>
</evidence>
<evidence type="ECO:0000313" key="3">
    <source>
        <dbReference type="EMBL" id="OSD04029.1"/>
    </source>
</evidence>
<evidence type="ECO:0000313" key="4">
    <source>
        <dbReference type="Proteomes" id="UP000193067"/>
    </source>
</evidence>
<sequence>MPETITTTPRVVPGAPPPPPVSKSAKKKRKAGAKSKEPQSETESHVVVPDTATAALIEKAPEEKDVKEGAVAPQLVAQTSQEPDSPVEIKPSPIVEMLNKRLKANNKKITRIQNYQNLPPEKLNEDQKRLLKTLPQLEAVSEALDEVKKAIEVHEAELAHELALQRAEAARAEAERIREAVAAAQAEYLDKAAELVTFLRLQTALANRYPAAVDLNLTEAESIAISSIADHLLHEDISAKTDVIRSIFTGEGEHVGVPFSRIVEIKEQFLHPPPKEVQEAEEPTETIFVAEQVEAPIAGLPSTLSSTGAINFILTDELAEAEADQSTESAEWVDVQAQPEPEQPAEVEITETITEAQVNGHTIVEDTVTITTTTEVPPSSSLNWADEEHSELPSLANLQAHYGTSAETSPAPETPRGNGSVPLTPSTPQAQGQGQLVDEEGFTQPHRGRGRGRGGHRGGERGGFRGGFRGEHRGEHRGDHRGGHRGGFRGGERGGKYLCCHTSFL</sequence>
<feature type="compositionally biased region" description="Basic and acidic residues" evidence="2">
    <location>
        <begin position="34"/>
        <end position="44"/>
    </location>
</feature>
<accession>A0A1Y2ISB1</accession>
<feature type="coiled-coil region" evidence="1">
    <location>
        <begin position="137"/>
        <end position="187"/>
    </location>
</feature>
<keyword evidence="1" id="KW-0175">Coiled coil</keyword>
<feature type="compositionally biased region" description="Basic and acidic residues" evidence="2">
    <location>
        <begin position="59"/>
        <end position="68"/>
    </location>
</feature>
<feature type="region of interest" description="Disordered" evidence="2">
    <location>
        <begin position="404"/>
        <end position="492"/>
    </location>
</feature>
<evidence type="ECO:0000256" key="1">
    <source>
        <dbReference type="SAM" id="Coils"/>
    </source>
</evidence>
<dbReference type="AlphaFoldDB" id="A0A1Y2ISB1"/>
<dbReference type="STRING" id="1353009.A0A1Y2ISB1"/>
<dbReference type="OrthoDB" id="2409325at2759"/>
<proteinExistence type="predicted"/>
<protein>
    <submittedName>
        <fullName evidence="3">Uncharacterized protein</fullName>
    </submittedName>
</protein>
<feature type="region of interest" description="Disordered" evidence="2">
    <location>
        <begin position="1"/>
        <end position="71"/>
    </location>
</feature>
<feature type="compositionally biased region" description="Basic residues" evidence="2">
    <location>
        <begin position="24"/>
        <end position="33"/>
    </location>
</feature>
<keyword evidence="4" id="KW-1185">Reference proteome</keyword>
<feature type="compositionally biased region" description="Basic residues" evidence="2">
    <location>
        <begin position="446"/>
        <end position="456"/>
    </location>
</feature>
<dbReference type="Proteomes" id="UP000193067">
    <property type="component" value="Unassembled WGS sequence"/>
</dbReference>
<organism evidence="3 4">
    <name type="scientific">Trametes coccinea (strain BRFM310)</name>
    <name type="common">Pycnoporus coccineus</name>
    <dbReference type="NCBI Taxonomy" id="1353009"/>
    <lineage>
        <taxon>Eukaryota</taxon>
        <taxon>Fungi</taxon>
        <taxon>Dikarya</taxon>
        <taxon>Basidiomycota</taxon>
        <taxon>Agaricomycotina</taxon>
        <taxon>Agaricomycetes</taxon>
        <taxon>Polyporales</taxon>
        <taxon>Polyporaceae</taxon>
        <taxon>Trametes</taxon>
    </lineage>
</organism>
<reference evidence="3 4" key="1">
    <citation type="journal article" date="2015" name="Biotechnol. Biofuels">
        <title>Enhanced degradation of softwood versus hardwood by the white-rot fungus Pycnoporus coccineus.</title>
        <authorList>
            <person name="Couturier M."/>
            <person name="Navarro D."/>
            <person name="Chevret D."/>
            <person name="Henrissat B."/>
            <person name="Piumi F."/>
            <person name="Ruiz-Duenas F.J."/>
            <person name="Martinez A.T."/>
            <person name="Grigoriev I.V."/>
            <person name="Riley R."/>
            <person name="Lipzen A."/>
            <person name="Berrin J.G."/>
            <person name="Master E.R."/>
            <person name="Rosso M.N."/>
        </authorList>
    </citation>
    <scope>NUCLEOTIDE SEQUENCE [LARGE SCALE GENOMIC DNA]</scope>
    <source>
        <strain evidence="3 4">BRFM310</strain>
    </source>
</reference>
<name>A0A1Y2ISB1_TRAC3</name>
<gene>
    <name evidence="3" type="ORF">PYCCODRAFT_1364691</name>
</gene>